<dbReference type="SUPFAM" id="SSF140356">
    <property type="entry name" value="PPK N-terminal domain-like"/>
    <property type="match status" value="1"/>
</dbReference>
<accession>A0AAJ2H3K5</accession>
<proteinExistence type="predicted"/>
<dbReference type="Gene3D" id="1.20.58.310">
    <property type="entry name" value="Polyphosphate kinase N-terminal domain"/>
    <property type="match status" value="1"/>
</dbReference>
<dbReference type="RefSeq" id="WP_310866614.1">
    <property type="nucleotide sequence ID" value="NZ_JAVLSF010000975.1"/>
</dbReference>
<reference evidence="2" key="1">
    <citation type="submission" date="2023-04" db="EMBL/GenBank/DDBJ databases">
        <title>Genomic characterization of faba bean (Vicia faba) microsymbionts in Mexican soils.</title>
        <authorList>
            <person name="Rivera Orduna F.N."/>
            <person name="Guevara-Luna J."/>
            <person name="Yan J."/>
            <person name="Arroyo-Herrera I."/>
            <person name="Li Y."/>
            <person name="Vasquez-Murrieta M.S."/>
            <person name="Wang E.T."/>
        </authorList>
    </citation>
    <scope>NUCLEOTIDE SEQUENCE</scope>
    <source>
        <strain evidence="2">CH26</strain>
    </source>
</reference>
<organism evidence="2 3">
    <name type="scientific">Rhizobium hidalgonense</name>
    <dbReference type="NCBI Taxonomy" id="1538159"/>
    <lineage>
        <taxon>Bacteria</taxon>
        <taxon>Pseudomonadati</taxon>
        <taxon>Pseudomonadota</taxon>
        <taxon>Alphaproteobacteria</taxon>
        <taxon>Hyphomicrobiales</taxon>
        <taxon>Rhizobiaceae</taxon>
        <taxon>Rhizobium/Agrobacterium group</taxon>
        <taxon>Rhizobium</taxon>
    </lineage>
</organism>
<dbReference type="Proteomes" id="UP001268610">
    <property type="component" value="Unassembled WGS sequence"/>
</dbReference>
<comment type="caution">
    <text evidence="2">The sequence shown here is derived from an EMBL/GenBank/DDBJ whole genome shotgun (WGS) entry which is preliminary data.</text>
</comment>
<evidence type="ECO:0000313" key="3">
    <source>
        <dbReference type="Proteomes" id="UP001268610"/>
    </source>
</evidence>
<dbReference type="AlphaFoldDB" id="A0AAJ2H3K5"/>
<feature type="non-terminal residue" evidence="2">
    <location>
        <position position="48"/>
    </location>
</feature>
<dbReference type="InterPro" id="IPR025198">
    <property type="entry name" value="PPK_N_dom"/>
</dbReference>
<feature type="domain" description="Polyphosphate kinase N-terminal" evidence="1">
    <location>
        <begin position="10"/>
        <end position="48"/>
    </location>
</feature>
<gene>
    <name evidence="2" type="ORF">RJJ65_39270</name>
</gene>
<sequence length="48" mass="5701">MQHYTEDAYYINAELSLLDFHVRVLAQAVDPLHPLLERLNFLIIFSRN</sequence>
<evidence type="ECO:0000259" key="1">
    <source>
        <dbReference type="Pfam" id="PF13089"/>
    </source>
</evidence>
<dbReference type="Pfam" id="PF13089">
    <property type="entry name" value="PP_kinase_N"/>
    <property type="match status" value="1"/>
</dbReference>
<evidence type="ECO:0000313" key="2">
    <source>
        <dbReference type="EMBL" id="MDR9778587.1"/>
    </source>
</evidence>
<dbReference type="InterPro" id="IPR036832">
    <property type="entry name" value="PPK_N_dom_sf"/>
</dbReference>
<name>A0AAJ2H3K5_9HYPH</name>
<dbReference type="EMBL" id="JAVLSF010000975">
    <property type="protein sequence ID" value="MDR9778587.1"/>
    <property type="molecule type" value="Genomic_DNA"/>
</dbReference>
<protein>
    <recommendedName>
        <fullName evidence="1">Polyphosphate kinase N-terminal domain-containing protein</fullName>
    </recommendedName>
</protein>